<name>A0A0D3GK26_9ORYZ</name>
<reference evidence="1" key="1">
    <citation type="journal article" date="2009" name="Rice">
        <title>De Novo Next Generation Sequencing of Plant Genomes.</title>
        <authorList>
            <person name="Rounsley S."/>
            <person name="Marri P.R."/>
            <person name="Yu Y."/>
            <person name="He R."/>
            <person name="Sisneros N."/>
            <person name="Goicoechea J.L."/>
            <person name="Lee S.J."/>
            <person name="Angelova A."/>
            <person name="Kudrna D."/>
            <person name="Luo M."/>
            <person name="Affourtit J."/>
            <person name="Desany B."/>
            <person name="Knight J."/>
            <person name="Niazi F."/>
            <person name="Egholm M."/>
            <person name="Wing R.A."/>
        </authorList>
    </citation>
    <scope>NUCLEOTIDE SEQUENCE [LARGE SCALE GENOMIC DNA]</scope>
    <source>
        <strain evidence="1">cv. IRGC 105608</strain>
    </source>
</reference>
<dbReference type="Gramene" id="OBART06G25160.1">
    <property type="protein sequence ID" value="OBART06G25160.1"/>
    <property type="gene ID" value="OBART06G25160"/>
</dbReference>
<protein>
    <submittedName>
        <fullName evidence="1">Uncharacterized protein</fullName>
    </submittedName>
</protein>
<keyword evidence="2" id="KW-1185">Reference proteome</keyword>
<proteinExistence type="predicted"/>
<reference evidence="1" key="2">
    <citation type="submission" date="2015-03" db="UniProtKB">
        <authorList>
            <consortium name="EnsemblPlants"/>
        </authorList>
    </citation>
    <scope>IDENTIFICATION</scope>
</reference>
<dbReference type="PaxDb" id="65489-OBART06G25160.1"/>
<dbReference type="Proteomes" id="UP000026960">
    <property type="component" value="Chromosome 6"/>
</dbReference>
<accession>A0A0D3GK26</accession>
<evidence type="ECO:0000313" key="1">
    <source>
        <dbReference type="EnsemblPlants" id="OBART06G25160.1"/>
    </source>
</evidence>
<evidence type="ECO:0000313" key="2">
    <source>
        <dbReference type="Proteomes" id="UP000026960"/>
    </source>
</evidence>
<dbReference type="EnsemblPlants" id="OBART06G25160.1">
    <property type="protein sequence ID" value="OBART06G25160.1"/>
    <property type="gene ID" value="OBART06G25160"/>
</dbReference>
<dbReference type="HOGENOM" id="CLU_2472619_0_0_1"/>
<organism evidence="1">
    <name type="scientific">Oryza barthii</name>
    <dbReference type="NCBI Taxonomy" id="65489"/>
    <lineage>
        <taxon>Eukaryota</taxon>
        <taxon>Viridiplantae</taxon>
        <taxon>Streptophyta</taxon>
        <taxon>Embryophyta</taxon>
        <taxon>Tracheophyta</taxon>
        <taxon>Spermatophyta</taxon>
        <taxon>Magnoliopsida</taxon>
        <taxon>Liliopsida</taxon>
        <taxon>Poales</taxon>
        <taxon>Poaceae</taxon>
        <taxon>BOP clade</taxon>
        <taxon>Oryzoideae</taxon>
        <taxon>Oryzeae</taxon>
        <taxon>Oryzinae</taxon>
        <taxon>Oryza</taxon>
    </lineage>
</organism>
<dbReference type="AlphaFoldDB" id="A0A0D3GK26"/>
<sequence length="88" mass="9859">MIASAGVLQSARSESVRGVVCVAHGSGRKPRRPGERVAHGDIERVLWNVAQWPAWRLAPGVSPDYKKPLYSFISPHHECVWVYMHVVE</sequence>